<dbReference type="PANTHER" id="PTHR40400">
    <property type="entry name" value="SLR1512 PROTEIN"/>
    <property type="match status" value="1"/>
</dbReference>
<feature type="transmembrane region" description="Helical" evidence="1">
    <location>
        <begin position="123"/>
        <end position="144"/>
    </location>
</feature>
<keyword evidence="1" id="KW-0472">Membrane</keyword>
<keyword evidence="1" id="KW-0812">Transmembrane</keyword>
<feature type="transmembrane region" description="Helical" evidence="1">
    <location>
        <begin position="224"/>
        <end position="242"/>
    </location>
</feature>
<dbReference type="InterPro" id="IPR010293">
    <property type="entry name" value="Sbt_1"/>
</dbReference>
<feature type="transmembrane region" description="Helical" evidence="1">
    <location>
        <begin position="56"/>
        <end position="80"/>
    </location>
</feature>
<dbReference type="PANTHER" id="PTHR40400:SF1">
    <property type="entry name" value="SLR1512 PROTEIN"/>
    <property type="match status" value="1"/>
</dbReference>
<feature type="transmembrane region" description="Helical" evidence="1">
    <location>
        <begin position="165"/>
        <end position="184"/>
    </location>
</feature>
<reference evidence="3 4" key="1">
    <citation type="submission" date="2016-02" db="EMBL/GenBank/DDBJ databases">
        <title>Draft genome sequence of Hydrogenophaga sp. LPB0072.</title>
        <authorList>
            <person name="Shin S.-K."/>
            <person name="Yi H."/>
        </authorList>
    </citation>
    <scope>NUCLEOTIDE SEQUENCE [LARGE SCALE GENOMIC DNA]</scope>
    <source>
        <strain evidence="3 4">LPB0072</strain>
    </source>
</reference>
<evidence type="ECO:0000313" key="2">
    <source>
        <dbReference type="EMBL" id="AOW15223.1"/>
    </source>
</evidence>
<feature type="transmembrane region" description="Helical" evidence="1">
    <location>
        <begin position="92"/>
        <end position="111"/>
    </location>
</feature>
<dbReference type="RefSeq" id="WP_066096633.1">
    <property type="nucleotide sequence ID" value="NZ_CP017476.1"/>
</dbReference>
<dbReference type="Proteomes" id="UP000185657">
    <property type="component" value="Unassembled WGS sequence"/>
</dbReference>
<organism evidence="2 5">
    <name type="scientific">Hydrogenophaga crassostreae</name>
    <dbReference type="NCBI Taxonomy" id="1763535"/>
    <lineage>
        <taxon>Bacteria</taxon>
        <taxon>Pseudomonadati</taxon>
        <taxon>Pseudomonadota</taxon>
        <taxon>Betaproteobacteria</taxon>
        <taxon>Burkholderiales</taxon>
        <taxon>Comamonadaceae</taxon>
        <taxon>Hydrogenophaga</taxon>
    </lineage>
</organism>
<reference evidence="2 5" key="2">
    <citation type="submission" date="2016-10" db="EMBL/GenBank/DDBJ databases">
        <title>Hydorgenophaga sp. LPB0072 isolated from gastropod.</title>
        <authorList>
            <person name="Kim E."/>
            <person name="Yi H."/>
        </authorList>
    </citation>
    <scope>NUCLEOTIDE SEQUENCE [LARGE SCALE GENOMIC DNA]</scope>
    <source>
        <strain evidence="2 5">LPB0072</strain>
    </source>
</reference>
<dbReference type="OrthoDB" id="345121at2"/>
<gene>
    <name evidence="2" type="ORF">LPB072_22830</name>
    <name evidence="3" type="ORF">LPB72_22215</name>
</gene>
<dbReference type="EMBL" id="CP017476">
    <property type="protein sequence ID" value="AOW15223.1"/>
    <property type="molecule type" value="Genomic_DNA"/>
</dbReference>
<name>A0A167GDS3_9BURK</name>
<feature type="transmembrane region" description="Helical" evidence="1">
    <location>
        <begin position="190"/>
        <end position="212"/>
    </location>
</feature>
<evidence type="ECO:0000256" key="1">
    <source>
        <dbReference type="SAM" id="Phobius"/>
    </source>
</evidence>
<keyword evidence="1" id="KW-1133">Transmembrane helix</keyword>
<feature type="transmembrane region" description="Helical" evidence="1">
    <location>
        <begin position="284"/>
        <end position="309"/>
    </location>
</feature>
<protein>
    <submittedName>
        <fullName evidence="2">Sodium-dependent bicarbonate transport family permease</fullName>
    </submittedName>
</protein>
<dbReference type="KEGG" id="hyl:LPB072_22830"/>
<dbReference type="STRING" id="1763535.LPB072_22830"/>
<evidence type="ECO:0000313" key="3">
    <source>
        <dbReference type="EMBL" id="OAD39309.1"/>
    </source>
</evidence>
<sequence length="319" mass="33080">MIDVVVLFFLLGVFARLVKSDLRLPEPLYETLSIYLLLAIGLKGGIELSKQPVLDLLPQMLACMALGFAIPLVLTPVLRLMGLSRVDAASMAAHYGSVSVVTFAVASAYLAAQGVPAESHAALWVALMEAPGIVAGILLARLGAPSRPGEETQGVNWRELAHDVFLGKSVLLLAGGLLIGTLMGEAGTAPIAPVFLVPFKGLLALFLLELGLVAGGRLGELRRYGVRIVGFALVAPPFLAMAGALTGWALGLSLGGVTIMATLAASASYIAAPTAMRMAVPEANAALSITAALGVTFPFNIVLGVPLYLEMARWLVSGA</sequence>
<dbReference type="AlphaFoldDB" id="A0A167GDS3"/>
<dbReference type="Proteomes" id="UP000185680">
    <property type="component" value="Chromosome"/>
</dbReference>
<feature type="transmembrane region" description="Helical" evidence="1">
    <location>
        <begin position="248"/>
        <end position="272"/>
    </location>
</feature>
<accession>A0A167GDS3</accession>
<evidence type="ECO:0000313" key="5">
    <source>
        <dbReference type="Proteomes" id="UP000185680"/>
    </source>
</evidence>
<proteinExistence type="predicted"/>
<dbReference type="EMBL" id="LVWD01000043">
    <property type="protein sequence ID" value="OAD39309.1"/>
    <property type="molecule type" value="Genomic_DNA"/>
</dbReference>
<dbReference type="Pfam" id="PF05982">
    <property type="entry name" value="Sbt_1"/>
    <property type="match status" value="1"/>
</dbReference>
<evidence type="ECO:0000313" key="4">
    <source>
        <dbReference type="Proteomes" id="UP000185657"/>
    </source>
</evidence>
<keyword evidence="4" id="KW-1185">Reference proteome</keyword>